<reference evidence="2" key="1">
    <citation type="submission" date="2015-07" db="EMBL/GenBank/DDBJ databases">
        <authorList>
            <person name="Rodrigo-Torres Lidia"/>
            <person name="Arahal R.David."/>
        </authorList>
    </citation>
    <scope>NUCLEOTIDE SEQUENCE [LARGE SCALE GENOMIC DNA]</scope>
    <source>
        <strain evidence="2">CECT 4801</strain>
    </source>
</reference>
<keyword evidence="2" id="KW-1185">Reference proteome</keyword>
<evidence type="ECO:0000313" key="1">
    <source>
        <dbReference type="EMBL" id="CTQ47686.1"/>
    </source>
</evidence>
<sequence length="110" mass="12452">MKKPRRIQLITYLNPEIHGRITSHAKRTNMSVSKVAERILESGKFPDRSKDQMILHLLSVNADQARLGNLLLKGLNETVDGHVGRQMQTLLGEIRKTQAEIKARIAELQS</sequence>
<dbReference type="RefSeq" id="WP_055661686.1">
    <property type="nucleotide sequence ID" value="NZ_CXST01000013.1"/>
</dbReference>
<organism evidence="1 2">
    <name type="scientific">Roseibium aggregatum</name>
    <dbReference type="NCBI Taxonomy" id="187304"/>
    <lineage>
        <taxon>Bacteria</taxon>
        <taxon>Pseudomonadati</taxon>
        <taxon>Pseudomonadota</taxon>
        <taxon>Alphaproteobacteria</taxon>
        <taxon>Hyphomicrobiales</taxon>
        <taxon>Stappiaceae</taxon>
        <taxon>Roseibium</taxon>
    </lineage>
</organism>
<proteinExistence type="predicted"/>
<accession>A0A0M6YC64</accession>
<gene>
    <name evidence="1" type="ORF">LAL4801_06148</name>
</gene>
<name>A0A0M6YC64_9HYPH</name>
<dbReference type="Proteomes" id="UP000048926">
    <property type="component" value="Unassembled WGS sequence"/>
</dbReference>
<dbReference type="EMBL" id="CXST01000013">
    <property type="protein sequence ID" value="CTQ47686.1"/>
    <property type="molecule type" value="Genomic_DNA"/>
</dbReference>
<dbReference type="OrthoDB" id="7364769at2"/>
<protein>
    <submittedName>
        <fullName evidence="1">Conjugal transfer relaxosome component TraJ</fullName>
    </submittedName>
</protein>
<evidence type="ECO:0000313" key="2">
    <source>
        <dbReference type="Proteomes" id="UP000048926"/>
    </source>
</evidence>
<dbReference type="AlphaFoldDB" id="A0A0M6YC64"/>